<dbReference type="AlphaFoldDB" id="A0A182U5Z8"/>
<feature type="region of interest" description="Disordered" evidence="1">
    <location>
        <begin position="351"/>
        <end position="374"/>
    </location>
</feature>
<evidence type="ECO:0000259" key="3">
    <source>
        <dbReference type="PROSITE" id="PS51061"/>
    </source>
</evidence>
<reference evidence="5" key="2">
    <citation type="submission" date="2020-05" db="UniProtKB">
        <authorList>
            <consortium name="EnsemblMetazoa"/>
        </authorList>
    </citation>
    <scope>IDENTIFICATION</scope>
    <source>
        <strain evidence="5">CM1001059</strain>
    </source>
</reference>
<protein>
    <recommendedName>
        <fullName evidence="7">G-patch domain-containing protein</fullName>
    </recommendedName>
</protein>
<evidence type="ECO:0000259" key="2">
    <source>
        <dbReference type="PROSITE" id="PS50174"/>
    </source>
</evidence>
<dbReference type="Pfam" id="PF11952">
    <property type="entry name" value="XTBD"/>
    <property type="match status" value="1"/>
</dbReference>
<dbReference type="EnsemblMetazoa" id="AMEC014532-RA">
    <property type="protein sequence ID" value="AMEC014532-PA"/>
    <property type="gene ID" value="AMEC014532"/>
</dbReference>
<dbReference type="InterPro" id="IPR039146">
    <property type="entry name" value="GPANK1"/>
</dbReference>
<name>A0A182U5Z8_9DIPT</name>
<feature type="domain" description="R3H" evidence="3">
    <location>
        <begin position="427"/>
        <end position="494"/>
    </location>
</feature>
<dbReference type="Pfam" id="PF01585">
    <property type="entry name" value="G-patch"/>
    <property type="match status" value="1"/>
</dbReference>
<feature type="region of interest" description="Disordered" evidence="1">
    <location>
        <begin position="202"/>
        <end position="230"/>
    </location>
</feature>
<dbReference type="InterPro" id="IPR001374">
    <property type="entry name" value="R3H_dom"/>
</dbReference>
<dbReference type="SMART" id="SM00443">
    <property type="entry name" value="G_patch"/>
    <property type="match status" value="1"/>
</dbReference>
<keyword evidence="6" id="KW-1185">Reference proteome</keyword>
<evidence type="ECO:0000313" key="6">
    <source>
        <dbReference type="Proteomes" id="UP000075902"/>
    </source>
</evidence>
<organism evidence="5 6">
    <name type="scientific">Anopheles melas</name>
    <dbReference type="NCBI Taxonomy" id="34690"/>
    <lineage>
        <taxon>Eukaryota</taxon>
        <taxon>Metazoa</taxon>
        <taxon>Ecdysozoa</taxon>
        <taxon>Arthropoda</taxon>
        <taxon>Hexapoda</taxon>
        <taxon>Insecta</taxon>
        <taxon>Pterygota</taxon>
        <taxon>Neoptera</taxon>
        <taxon>Endopterygota</taxon>
        <taxon>Diptera</taxon>
        <taxon>Nematocera</taxon>
        <taxon>Culicoidea</taxon>
        <taxon>Culicidae</taxon>
        <taxon>Anophelinae</taxon>
        <taxon>Anopheles</taxon>
    </lineage>
</organism>
<dbReference type="PANTHER" id="PTHR20923:SF1">
    <property type="entry name" value="G PATCH DOMAIN AND ANKYRIN REPEAT-CONTAINING PROTEIN 1"/>
    <property type="match status" value="1"/>
</dbReference>
<feature type="region of interest" description="Disordered" evidence="1">
    <location>
        <begin position="50"/>
        <end position="69"/>
    </location>
</feature>
<dbReference type="STRING" id="34690.A0A182U5Z8"/>
<evidence type="ECO:0000259" key="4">
    <source>
        <dbReference type="PROSITE" id="PS51827"/>
    </source>
</evidence>
<dbReference type="InterPro" id="IPR036867">
    <property type="entry name" value="R3H_dom_sf"/>
</dbReference>
<dbReference type="InterPro" id="IPR000467">
    <property type="entry name" value="G_patch_dom"/>
</dbReference>
<dbReference type="Gene3D" id="3.30.1370.50">
    <property type="entry name" value="R3H-like domain"/>
    <property type="match status" value="1"/>
</dbReference>
<feature type="domain" description="XRN2-binding (XTBD)" evidence="4">
    <location>
        <begin position="108"/>
        <end position="192"/>
    </location>
</feature>
<dbReference type="Pfam" id="PF01424">
    <property type="entry name" value="R3H"/>
    <property type="match status" value="1"/>
</dbReference>
<sequence length="525" mass="58659">MKTKPASAVPDEPQANVSDGASEGNQIVLIKSTKKKKKFKNLQSSLVCAVPEESPANDSDVADKDPVEPTELFRKKKKLKKQKNLNTSDPISSEECNEASIEVEPFDIYKLRNPLEEEEHWQLRLAFLEKNQHVLSPDELVCLAQVYMNIELLRCTYPRETMEQVGKLAEGIGGEYHRKRAFMLKRTFVSASDAAACKVRRDDPSTILKPPAPTDKPAPTKEPQDSSDVPSIPTFILNCLRSDLIILNDMRHTMQMFNQVNKDGLQMEAIVHTVNKRVFRGSFVVGGITIAKSQECTNKLAMRIVLERAKERLSKYCYSVIRKKNATEVEGGNRRLVRKKNATEVEGIEVVSKSSAAKSTSEGQSTEQEPDATNKLDAGNIGFQLLAKLGWSGAGLGARGDGIVNPISVEQKVGRQGLGGDSSKGCKLDRAEIKKKLQDLRDGKLAEHCIVFSNEYSKNDRKMIHEIARKLRLKSQSYGNEKQGNRRLVVSLPPLRPSELLRKIIVEKDETFSKMFEVTPPTEQE</sequence>
<dbReference type="InterPro" id="IPR021859">
    <property type="entry name" value="XTBD"/>
</dbReference>
<evidence type="ECO:0008006" key="7">
    <source>
        <dbReference type="Google" id="ProtNLM"/>
    </source>
</evidence>
<dbReference type="PANTHER" id="PTHR20923">
    <property type="entry name" value="BAT4 PROTEIN-RELATED"/>
    <property type="match status" value="1"/>
</dbReference>
<reference evidence="6" key="1">
    <citation type="submission" date="2014-01" db="EMBL/GenBank/DDBJ databases">
        <title>The Genome Sequence of Anopheles melas CM1001059_A (V2).</title>
        <authorList>
            <consortium name="The Broad Institute Genomics Platform"/>
            <person name="Neafsey D.E."/>
            <person name="Besansky N."/>
            <person name="Howell P."/>
            <person name="Walton C."/>
            <person name="Young S.K."/>
            <person name="Zeng Q."/>
            <person name="Gargeya S."/>
            <person name="Fitzgerald M."/>
            <person name="Haas B."/>
            <person name="Abouelleil A."/>
            <person name="Allen A.W."/>
            <person name="Alvarado L."/>
            <person name="Arachchi H.M."/>
            <person name="Berlin A.M."/>
            <person name="Chapman S.B."/>
            <person name="Gainer-Dewar J."/>
            <person name="Goldberg J."/>
            <person name="Griggs A."/>
            <person name="Gujja S."/>
            <person name="Hansen M."/>
            <person name="Howarth C."/>
            <person name="Imamovic A."/>
            <person name="Ireland A."/>
            <person name="Larimer J."/>
            <person name="McCowan C."/>
            <person name="Murphy C."/>
            <person name="Pearson M."/>
            <person name="Poon T.W."/>
            <person name="Priest M."/>
            <person name="Roberts A."/>
            <person name="Saif S."/>
            <person name="Shea T."/>
            <person name="Sisk P."/>
            <person name="Sykes S."/>
            <person name="Wortman J."/>
            <person name="Nusbaum C."/>
            <person name="Birren B."/>
        </authorList>
    </citation>
    <scope>NUCLEOTIDE SEQUENCE [LARGE SCALE GENOMIC DNA]</scope>
    <source>
        <strain evidence="6">CM1001059</strain>
    </source>
</reference>
<dbReference type="PROSITE" id="PS51061">
    <property type="entry name" value="R3H"/>
    <property type="match status" value="1"/>
</dbReference>
<dbReference type="VEuPathDB" id="VectorBase:AMEC014532"/>
<dbReference type="Proteomes" id="UP000075902">
    <property type="component" value="Unassembled WGS sequence"/>
</dbReference>
<evidence type="ECO:0000313" key="5">
    <source>
        <dbReference type="EnsemblMetazoa" id="AMEC014532-PA"/>
    </source>
</evidence>
<feature type="domain" description="G-patch" evidence="2">
    <location>
        <begin position="378"/>
        <end position="423"/>
    </location>
</feature>
<feature type="region of interest" description="Disordered" evidence="1">
    <location>
        <begin position="1"/>
        <end position="24"/>
    </location>
</feature>
<accession>A0A182U5Z8</accession>
<feature type="compositionally biased region" description="Low complexity" evidence="1">
    <location>
        <begin position="351"/>
        <end position="362"/>
    </location>
</feature>
<feature type="compositionally biased region" description="Polar residues" evidence="1">
    <location>
        <begin position="15"/>
        <end position="24"/>
    </location>
</feature>
<dbReference type="PROSITE" id="PS50174">
    <property type="entry name" value="G_PATCH"/>
    <property type="match status" value="1"/>
</dbReference>
<dbReference type="GO" id="GO:0003676">
    <property type="term" value="F:nucleic acid binding"/>
    <property type="evidence" value="ECO:0007669"/>
    <property type="project" value="UniProtKB-UniRule"/>
</dbReference>
<dbReference type="PROSITE" id="PS51827">
    <property type="entry name" value="XTBD"/>
    <property type="match status" value="1"/>
</dbReference>
<evidence type="ECO:0000256" key="1">
    <source>
        <dbReference type="SAM" id="MobiDB-lite"/>
    </source>
</evidence>
<proteinExistence type="predicted"/>
<dbReference type="SUPFAM" id="SSF82708">
    <property type="entry name" value="R3H domain"/>
    <property type="match status" value="1"/>
</dbReference>